<feature type="compositionally biased region" description="Polar residues" evidence="1">
    <location>
        <begin position="1"/>
        <end position="17"/>
    </location>
</feature>
<evidence type="ECO:0000313" key="2">
    <source>
        <dbReference type="EMBL" id="KAF5828701.1"/>
    </source>
</evidence>
<evidence type="ECO:0000256" key="1">
    <source>
        <dbReference type="SAM" id="MobiDB-lite"/>
    </source>
</evidence>
<dbReference type="Proteomes" id="UP000815325">
    <property type="component" value="Unassembled WGS sequence"/>
</dbReference>
<protein>
    <submittedName>
        <fullName evidence="2">Uncharacterized protein</fullName>
    </submittedName>
</protein>
<reference evidence="2" key="1">
    <citation type="submission" date="2017-08" db="EMBL/GenBank/DDBJ databases">
        <authorList>
            <person name="Polle J.E."/>
            <person name="Barry K."/>
            <person name="Cushman J."/>
            <person name="Schmutz J."/>
            <person name="Tran D."/>
            <person name="Hathwaick L.T."/>
            <person name="Yim W.C."/>
            <person name="Jenkins J."/>
            <person name="Mckie-Krisberg Z.M."/>
            <person name="Prochnik S."/>
            <person name="Lindquist E."/>
            <person name="Dockter R.B."/>
            <person name="Adam C."/>
            <person name="Molina H."/>
            <person name="Bunkerborg J."/>
            <person name="Jin E."/>
            <person name="Buchheim M."/>
            <person name="Magnuson J."/>
        </authorList>
    </citation>
    <scope>NUCLEOTIDE SEQUENCE</scope>
    <source>
        <strain evidence="2">CCAP 19/18</strain>
    </source>
</reference>
<comment type="caution">
    <text evidence="2">The sequence shown here is derived from an EMBL/GenBank/DDBJ whole genome shotgun (WGS) entry which is preliminary data.</text>
</comment>
<feature type="region of interest" description="Disordered" evidence="1">
    <location>
        <begin position="1"/>
        <end position="21"/>
    </location>
</feature>
<proteinExistence type="predicted"/>
<accession>A0ABQ7G283</accession>
<keyword evidence="3" id="KW-1185">Reference proteome</keyword>
<organism evidence="2 3">
    <name type="scientific">Dunaliella salina</name>
    <name type="common">Green alga</name>
    <name type="synonym">Protococcus salinus</name>
    <dbReference type="NCBI Taxonomy" id="3046"/>
    <lineage>
        <taxon>Eukaryota</taxon>
        <taxon>Viridiplantae</taxon>
        <taxon>Chlorophyta</taxon>
        <taxon>core chlorophytes</taxon>
        <taxon>Chlorophyceae</taxon>
        <taxon>CS clade</taxon>
        <taxon>Chlamydomonadales</taxon>
        <taxon>Dunaliellaceae</taxon>
        <taxon>Dunaliella</taxon>
    </lineage>
</organism>
<name>A0ABQ7G283_DUNSA</name>
<evidence type="ECO:0000313" key="3">
    <source>
        <dbReference type="Proteomes" id="UP000815325"/>
    </source>
</evidence>
<dbReference type="EMBL" id="MU070258">
    <property type="protein sequence ID" value="KAF5828701.1"/>
    <property type="molecule type" value="Genomic_DNA"/>
</dbReference>
<gene>
    <name evidence="2" type="ORF">DUNSADRAFT_17201</name>
</gene>
<sequence length="119" mass="13246">MQPHNSSDDSPLPTLSGTKELLDSLQQAGSRLGLNEDEETKKKLEGLKQAMETQSQALCVNRDANEPGTALGPEDLERHLNNLEHHLDSLQQSLAHLDEPTQQILAESMKVWARQHDES</sequence>